<evidence type="ECO:0000259" key="2">
    <source>
        <dbReference type="PROSITE" id="PS50110"/>
    </source>
</evidence>
<name>A0A517Y9G8_9BACT</name>
<dbReference type="InterPro" id="IPR001789">
    <property type="entry name" value="Sig_transdc_resp-reg_receiver"/>
</dbReference>
<protein>
    <submittedName>
        <fullName evidence="3">Response regulator rcp1</fullName>
    </submittedName>
</protein>
<dbReference type="SUPFAM" id="SSF52172">
    <property type="entry name" value="CheY-like"/>
    <property type="match status" value="1"/>
</dbReference>
<feature type="modified residue" description="4-aspartylphosphate" evidence="1">
    <location>
        <position position="70"/>
    </location>
</feature>
<dbReference type="PROSITE" id="PS50110">
    <property type="entry name" value="RESPONSE_REGULATORY"/>
    <property type="match status" value="1"/>
</dbReference>
<sequence length="156" mass="17638">MTREGNPITILMADDDADDRQMTLEAFDESRLANDLRFVEDGAELMDYLCRRNKYSDPATSPRPGLILLDLNMPKKDGREALREIKADPKLRNIRVVVMTTSKAEEDILRTYDLGAESYVTKPVTFTSLVDVIRTIGRYWLEIVELPARGEGDGNG</sequence>
<dbReference type="CDD" id="cd17557">
    <property type="entry name" value="REC_Rcp-like"/>
    <property type="match status" value="1"/>
</dbReference>
<evidence type="ECO:0000256" key="1">
    <source>
        <dbReference type="PROSITE-ProRule" id="PRU00169"/>
    </source>
</evidence>
<reference evidence="3 4" key="1">
    <citation type="submission" date="2019-02" db="EMBL/GenBank/DDBJ databases">
        <title>Deep-cultivation of Planctomycetes and their phenomic and genomic characterization uncovers novel biology.</title>
        <authorList>
            <person name="Wiegand S."/>
            <person name="Jogler M."/>
            <person name="Boedeker C."/>
            <person name="Pinto D."/>
            <person name="Vollmers J."/>
            <person name="Rivas-Marin E."/>
            <person name="Kohn T."/>
            <person name="Peeters S.H."/>
            <person name="Heuer A."/>
            <person name="Rast P."/>
            <person name="Oberbeckmann S."/>
            <person name="Bunk B."/>
            <person name="Jeske O."/>
            <person name="Meyerdierks A."/>
            <person name="Storesund J.E."/>
            <person name="Kallscheuer N."/>
            <person name="Luecker S."/>
            <person name="Lage O.M."/>
            <person name="Pohl T."/>
            <person name="Merkel B.J."/>
            <person name="Hornburger P."/>
            <person name="Mueller R.-W."/>
            <person name="Bruemmer F."/>
            <person name="Labrenz M."/>
            <person name="Spormann A.M."/>
            <person name="Op den Camp H."/>
            <person name="Overmann J."/>
            <person name="Amann R."/>
            <person name="Jetten M.S.M."/>
            <person name="Mascher T."/>
            <person name="Medema M.H."/>
            <person name="Devos D.P."/>
            <person name="Kaster A.-K."/>
            <person name="Ovreas L."/>
            <person name="Rohde M."/>
            <person name="Galperin M.Y."/>
            <person name="Jogler C."/>
        </authorList>
    </citation>
    <scope>NUCLEOTIDE SEQUENCE [LARGE SCALE GENOMIC DNA]</scope>
    <source>
        <strain evidence="3 4">ETA_A8</strain>
    </source>
</reference>
<keyword evidence="4" id="KW-1185">Reference proteome</keyword>
<gene>
    <name evidence="3" type="primary">rcp1</name>
    <name evidence="3" type="ORF">ETAA8_19500</name>
</gene>
<feature type="domain" description="Response regulatory" evidence="2">
    <location>
        <begin position="9"/>
        <end position="137"/>
    </location>
</feature>
<dbReference type="InterPro" id="IPR011006">
    <property type="entry name" value="CheY-like_superfamily"/>
</dbReference>
<dbReference type="GO" id="GO:0000160">
    <property type="term" value="P:phosphorelay signal transduction system"/>
    <property type="evidence" value="ECO:0007669"/>
    <property type="project" value="InterPro"/>
</dbReference>
<dbReference type="Gene3D" id="3.40.50.2300">
    <property type="match status" value="1"/>
</dbReference>
<accession>A0A517Y9G8</accession>
<dbReference type="AlphaFoldDB" id="A0A517Y9G8"/>
<dbReference type="EMBL" id="CP036274">
    <property type="protein sequence ID" value="QDU26866.1"/>
    <property type="molecule type" value="Genomic_DNA"/>
</dbReference>
<dbReference type="Pfam" id="PF00072">
    <property type="entry name" value="Response_reg"/>
    <property type="match status" value="1"/>
</dbReference>
<dbReference type="RefSeq" id="WP_202921703.1">
    <property type="nucleotide sequence ID" value="NZ_CP036274.1"/>
</dbReference>
<organism evidence="3 4">
    <name type="scientific">Anatilimnocola aggregata</name>
    <dbReference type="NCBI Taxonomy" id="2528021"/>
    <lineage>
        <taxon>Bacteria</taxon>
        <taxon>Pseudomonadati</taxon>
        <taxon>Planctomycetota</taxon>
        <taxon>Planctomycetia</taxon>
        <taxon>Pirellulales</taxon>
        <taxon>Pirellulaceae</taxon>
        <taxon>Anatilimnocola</taxon>
    </lineage>
</organism>
<keyword evidence="1" id="KW-0597">Phosphoprotein</keyword>
<dbReference type="Proteomes" id="UP000315017">
    <property type="component" value="Chromosome"/>
</dbReference>
<evidence type="ECO:0000313" key="4">
    <source>
        <dbReference type="Proteomes" id="UP000315017"/>
    </source>
</evidence>
<dbReference type="PANTHER" id="PTHR44520:SF2">
    <property type="entry name" value="RESPONSE REGULATOR RCP1"/>
    <property type="match status" value="1"/>
</dbReference>
<dbReference type="SMART" id="SM00448">
    <property type="entry name" value="REC"/>
    <property type="match status" value="1"/>
</dbReference>
<proteinExistence type="predicted"/>
<dbReference type="PANTHER" id="PTHR44520">
    <property type="entry name" value="RESPONSE REGULATOR RCP1-RELATED"/>
    <property type="match status" value="1"/>
</dbReference>
<evidence type="ECO:0000313" key="3">
    <source>
        <dbReference type="EMBL" id="QDU26866.1"/>
    </source>
</evidence>
<dbReference type="KEGG" id="aagg:ETAA8_19500"/>
<dbReference type="InterPro" id="IPR052893">
    <property type="entry name" value="TCS_response_regulator"/>
</dbReference>